<gene>
    <name evidence="2" type="ORF">CARN7_1031</name>
</gene>
<name>E6QSP1_9ZZZZ</name>
<reference evidence="2" key="1">
    <citation type="submission" date="2009-10" db="EMBL/GenBank/DDBJ databases">
        <title>Diversity of trophic interactions inside an arsenic-rich microbial ecosystem.</title>
        <authorList>
            <person name="Bertin P.N."/>
            <person name="Heinrich-Salmeron A."/>
            <person name="Pelletier E."/>
            <person name="Goulhen-Chollet F."/>
            <person name="Arsene-Ploetze F."/>
            <person name="Gallien S."/>
            <person name="Calteau A."/>
            <person name="Vallenet D."/>
            <person name="Casiot C."/>
            <person name="Chane-Woon-Ming B."/>
            <person name="Giloteaux L."/>
            <person name="Barakat M."/>
            <person name="Bonnefoy V."/>
            <person name="Bruneel O."/>
            <person name="Chandler M."/>
            <person name="Cleiss J."/>
            <person name="Duran R."/>
            <person name="Elbaz-Poulichet F."/>
            <person name="Fonknechten N."/>
            <person name="Lauga B."/>
            <person name="Mornico D."/>
            <person name="Ortet P."/>
            <person name="Schaeffer C."/>
            <person name="Siguier P."/>
            <person name="Alexander Thil Smith A."/>
            <person name="Van Dorsselaer A."/>
            <person name="Weissenbach J."/>
            <person name="Medigue C."/>
            <person name="Le Paslier D."/>
        </authorList>
    </citation>
    <scope>NUCLEOTIDE SEQUENCE</scope>
</reference>
<comment type="caution">
    <text evidence="2">The sequence shown here is derived from an EMBL/GenBank/DDBJ whole genome shotgun (WGS) entry which is preliminary data.</text>
</comment>
<evidence type="ECO:0000313" key="2">
    <source>
        <dbReference type="EMBL" id="CBI10263.1"/>
    </source>
</evidence>
<dbReference type="AlphaFoldDB" id="E6QSP1"/>
<evidence type="ECO:0000256" key="1">
    <source>
        <dbReference type="SAM" id="MobiDB-lite"/>
    </source>
</evidence>
<protein>
    <submittedName>
        <fullName evidence="2">Uncharacterized protein</fullName>
    </submittedName>
</protein>
<feature type="region of interest" description="Disordered" evidence="1">
    <location>
        <begin position="1"/>
        <end position="27"/>
    </location>
</feature>
<feature type="compositionally biased region" description="Polar residues" evidence="1">
    <location>
        <begin position="10"/>
        <end position="21"/>
    </location>
</feature>
<accession>E6QSP1</accession>
<proteinExistence type="predicted"/>
<dbReference type="EMBL" id="CABR01000077">
    <property type="protein sequence ID" value="CBI10263.1"/>
    <property type="molecule type" value="Genomic_DNA"/>
</dbReference>
<sequence length="27" mass="2906">MVSGAHGQADNPSLRQSSNVTADWFMV</sequence>
<organism evidence="2">
    <name type="scientific">mine drainage metagenome</name>
    <dbReference type="NCBI Taxonomy" id="410659"/>
    <lineage>
        <taxon>unclassified sequences</taxon>
        <taxon>metagenomes</taxon>
        <taxon>ecological metagenomes</taxon>
    </lineage>
</organism>